<gene>
    <name evidence="1" type="ORF">pMKPA34_0084</name>
</gene>
<proteinExistence type="predicted"/>
<organism evidence="1">
    <name type="scientific">Pseudomonas aeruginosa</name>
    <dbReference type="NCBI Taxonomy" id="287"/>
    <lineage>
        <taxon>Bacteria</taxon>
        <taxon>Pseudomonadati</taxon>
        <taxon>Pseudomonadota</taxon>
        <taxon>Gammaproteobacteria</taxon>
        <taxon>Pseudomonadales</taxon>
        <taxon>Pseudomonadaceae</taxon>
        <taxon>Pseudomonas</taxon>
    </lineage>
</organism>
<geneLocation type="plasmid" evidence="1">
    <name>pMKPA34-1</name>
</geneLocation>
<sequence length="88" mass="9956">MPVALERFHLLGRRTSAASLVLRGCFQGKELVEVAPWSGEQTDHWQTTVQLRLEGITAIVEFNLFFPDGGEDPKRVDLIRLPNQEAPR</sequence>
<keyword evidence="1" id="KW-0614">Plasmid</keyword>
<accession>A0A385FW84</accession>
<dbReference type="EMBL" id="MH547560">
    <property type="protein sequence ID" value="AXV45928.1"/>
    <property type="molecule type" value="Genomic_DNA"/>
</dbReference>
<dbReference type="AlphaFoldDB" id="A0A385FW84"/>
<name>A0A385FW84_PSEAI</name>
<reference evidence="1" key="1">
    <citation type="submission" date="2018-06" db="EMBL/GenBank/DDBJ databases">
        <title>Complete Sequence of plasmid pMKPA34-1 and pMKPA34-2 isolated from MDR P. aeruginosa.</title>
        <authorList>
            <person name="Subedi D."/>
            <person name="Kohli G.S."/>
            <person name="Vijay A.K."/>
            <person name="Rice S.A."/>
            <person name="Willcox M."/>
        </authorList>
    </citation>
    <scope>NUCLEOTIDE SEQUENCE</scope>
    <source>
        <strain evidence="1">PA34</strain>
        <plasmid evidence="1">pMKPA34-1</plasmid>
    </source>
</reference>
<protein>
    <submittedName>
        <fullName evidence="1">Uncharacterized protein</fullName>
    </submittedName>
</protein>
<evidence type="ECO:0000313" key="1">
    <source>
        <dbReference type="EMBL" id="AXV45928.1"/>
    </source>
</evidence>